<reference evidence="7 8" key="2">
    <citation type="submission" date="2018-05" db="EMBL/GenBank/DDBJ databases">
        <authorList>
            <person name="Lanie J.A."/>
            <person name="Ng W.-L."/>
            <person name="Kazmierczak K.M."/>
            <person name="Andrzejewski T.M."/>
            <person name="Davidsen T.M."/>
            <person name="Wayne K.J."/>
            <person name="Tettelin H."/>
            <person name="Glass J.I."/>
            <person name="Rusch D."/>
            <person name="Podicherti R."/>
            <person name="Tsui H.-C.T."/>
            <person name="Winkler M.E."/>
        </authorList>
    </citation>
    <scope>NUCLEOTIDE SEQUENCE [LARGE SCALE GENOMIC DNA]</scope>
    <source>
        <strain evidence="7 8">YBY</strain>
    </source>
</reference>
<feature type="transmembrane region" description="Helical" evidence="6">
    <location>
        <begin position="114"/>
        <end position="135"/>
    </location>
</feature>
<name>A0A2U2BM59_ALCFA</name>
<feature type="transmembrane region" description="Helical" evidence="6">
    <location>
        <begin position="285"/>
        <end position="305"/>
    </location>
</feature>
<dbReference type="EMBL" id="QEXO01000002">
    <property type="protein sequence ID" value="PWE15069.1"/>
    <property type="molecule type" value="Genomic_DNA"/>
</dbReference>
<feature type="transmembrane region" description="Helical" evidence="6">
    <location>
        <begin position="210"/>
        <end position="229"/>
    </location>
</feature>
<dbReference type="PANTHER" id="PTHR30482">
    <property type="entry name" value="HIGH-AFFINITY BRANCHED-CHAIN AMINO ACID TRANSPORT SYSTEM PERMEASE"/>
    <property type="match status" value="1"/>
</dbReference>
<evidence type="ECO:0000256" key="4">
    <source>
        <dbReference type="ARBA" id="ARBA00022989"/>
    </source>
</evidence>
<feature type="transmembrane region" description="Helical" evidence="6">
    <location>
        <begin position="155"/>
        <end position="178"/>
    </location>
</feature>
<accession>A0A2U2BM59</accession>
<dbReference type="GO" id="GO:0015658">
    <property type="term" value="F:branched-chain amino acid transmembrane transporter activity"/>
    <property type="evidence" value="ECO:0007669"/>
    <property type="project" value="InterPro"/>
</dbReference>
<feature type="transmembrane region" description="Helical" evidence="6">
    <location>
        <begin position="66"/>
        <end position="82"/>
    </location>
</feature>
<evidence type="ECO:0000256" key="3">
    <source>
        <dbReference type="ARBA" id="ARBA00022692"/>
    </source>
</evidence>
<dbReference type="STRING" id="511.UZ73_09155"/>
<evidence type="ECO:0000256" key="6">
    <source>
        <dbReference type="SAM" id="Phobius"/>
    </source>
</evidence>
<dbReference type="Proteomes" id="UP000245216">
    <property type="component" value="Unassembled WGS sequence"/>
</dbReference>
<dbReference type="PANTHER" id="PTHR30482:SF17">
    <property type="entry name" value="ABC TRANSPORTER ATP-BINDING PROTEIN"/>
    <property type="match status" value="1"/>
</dbReference>
<sequence length="312" mass="34030">MNKLNTCLLRTGLWPALACLVLLSSYFWGDAFLWRFGTEALLIGCAVLSINLLIGYGGLVSLGHGAVFGFAAYATAVSSQYWGASLPLMLLVGIVAGTLLSILMALISLRSSELFFMVATLVAGQLIWEVAFRWRDVTGGADGLRGFPRLSLGDLPLSAPYTLMILALMLAVICWLLLRSFSRAPIGLALTGLRDQPLRMAALGYQAWRIRLYTFMIAGAVAGAAGGLYPFANQYVSPQQVHWSFSATLIIMGVIGGIRTWRGAFIGATFYLFAQTYLSSYTDRWQLLVGLIFVLTVLFMPNGLAERRKRSS</sequence>
<feature type="transmembrane region" description="Helical" evidence="6">
    <location>
        <begin position="40"/>
        <end position="59"/>
    </location>
</feature>
<dbReference type="RefSeq" id="WP_109089028.1">
    <property type="nucleotide sequence ID" value="NZ_QEXO01000002.1"/>
</dbReference>
<proteinExistence type="predicted"/>
<reference evidence="7 8" key="1">
    <citation type="submission" date="2018-05" db="EMBL/GenBank/DDBJ databases">
        <title>Genome Sequence of an Efficient Indole-Degrading Bacterium, Alcaligenes sp.YBY.</title>
        <authorList>
            <person name="Yang B."/>
        </authorList>
    </citation>
    <scope>NUCLEOTIDE SEQUENCE [LARGE SCALE GENOMIC DNA]</scope>
    <source>
        <strain evidence="7 8">YBY</strain>
    </source>
</reference>
<keyword evidence="2" id="KW-1003">Cell membrane</keyword>
<dbReference type="AlphaFoldDB" id="A0A2U2BM59"/>
<feature type="transmembrane region" description="Helical" evidence="6">
    <location>
        <begin position="241"/>
        <end position="258"/>
    </location>
</feature>
<evidence type="ECO:0000256" key="5">
    <source>
        <dbReference type="ARBA" id="ARBA00023136"/>
    </source>
</evidence>
<comment type="subcellular location">
    <subcellularLocation>
        <location evidence="1">Cell membrane</location>
        <topology evidence="1">Multi-pass membrane protein</topology>
    </subcellularLocation>
</comment>
<protein>
    <submittedName>
        <fullName evidence="7">Branched-chain amino acid ABC transporter permease</fullName>
    </submittedName>
</protein>
<feature type="transmembrane region" description="Helical" evidence="6">
    <location>
        <begin position="88"/>
        <end position="107"/>
    </location>
</feature>
<feature type="transmembrane region" description="Helical" evidence="6">
    <location>
        <begin position="7"/>
        <end position="28"/>
    </location>
</feature>
<dbReference type="Pfam" id="PF02653">
    <property type="entry name" value="BPD_transp_2"/>
    <property type="match status" value="1"/>
</dbReference>
<keyword evidence="5 6" id="KW-0472">Membrane</keyword>
<feature type="transmembrane region" description="Helical" evidence="6">
    <location>
        <begin position="263"/>
        <end position="279"/>
    </location>
</feature>
<dbReference type="GO" id="GO:0005886">
    <property type="term" value="C:plasma membrane"/>
    <property type="evidence" value="ECO:0007669"/>
    <property type="project" value="UniProtKB-SubCell"/>
</dbReference>
<dbReference type="InterPro" id="IPR001851">
    <property type="entry name" value="ABC_transp_permease"/>
</dbReference>
<evidence type="ECO:0000256" key="1">
    <source>
        <dbReference type="ARBA" id="ARBA00004651"/>
    </source>
</evidence>
<organism evidence="7 8">
    <name type="scientific">Alcaligenes faecalis</name>
    <dbReference type="NCBI Taxonomy" id="511"/>
    <lineage>
        <taxon>Bacteria</taxon>
        <taxon>Pseudomonadati</taxon>
        <taxon>Pseudomonadota</taxon>
        <taxon>Betaproteobacteria</taxon>
        <taxon>Burkholderiales</taxon>
        <taxon>Alcaligenaceae</taxon>
        <taxon>Alcaligenes</taxon>
    </lineage>
</organism>
<evidence type="ECO:0000256" key="2">
    <source>
        <dbReference type="ARBA" id="ARBA00022475"/>
    </source>
</evidence>
<gene>
    <name evidence="7" type="ORF">DF183_10370</name>
</gene>
<evidence type="ECO:0000313" key="7">
    <source>
        <dbReference type="EMBL" id="PWE15069.1"/>
    </source>
</evidence>
<keyword evidence="3 6" id="KW-0812">Transmembrane</keyword>
<comment type="caution">
    <text evidence="7">The sequence shown here is derived from an EMBL/GenBank/DDBJ whole genome shotgun (WGS) entry which is preliminary data.</text>
</comment>
<evidence type="ECO:0000313" key="8">
    <source>
        <dbReference type="Proteomes" id="UP000245216"/>
    </source>
</evidence>
<dbReference type="CDD" id="cd06581">
    <property type="entry name" value="TM_PBP1_LivM_like"/>
    <property type="match status" value="1"/>
</dbReference>
<dbReference type="InterPro" id="IPR043428">
    <property type="entry name" value="LivM-like"/>
</dbReference>
<keyword evidence="4 6" id="KW-1133">Transmembrane helix</keyword>